<evidence type="ECO:0000256" key="3">
    <source>
        <dbReference type="ARBA" id="ARBA00022723"/>
    </source>
</evidence>
<dbReference type="EMBL" id="CATQJA010002648">
    <property type="protein sequence ID" value="CAJ0577148.1"/>
    <property type="molecule type" value="Genomic_DNA"/>
</dbReference>
<dbReference type="PROSITE" id="PS51184">
    <property type="entry name" value="JMJC"/>
    <property type="match status" value="1"/>
</dbReference>
<reference evidence="9" key="1">
    <citation type="submission" date="2023-06" db="EMBL/GenBank/DDBJ databases">
        <authorList>
            <person name="Delattre M."/>
        </authorList>
    </citation>
    <scope>NUCLEOTIDE SEQUENCE</scope>
    <source>
        <strain evidence="9">AF72</strain>
    </source>
</reference>
<proteinExistence type="predicted"/>
<evidence type="ECO:0000259" key="7">
    <source>
        <dbReference type="PROSITE" id="PS51184"/>
    </source>
</evidence>
<dbReference type="PROSITE" id="PS51186">
    <property type="entry name" value="GNAT"/>
    <property type="match status" value="1"/>
</dbReference>
<keyword evidence="4" id="KW-0560">Oxidoreductase</keyword>
<evidence type="ECO:0000256" key="5">
    <source>
        <dbReference type="ARBA" id="ARBA00023004"/>
    </source>
</evidence>
<evidence type="ECO:0000313" key="10">
    <source>
        <dbReference type="Proteomes" id="UP001177023"/>
    </source>
</evidence>
<dbReference type="AlphaFoldDB" id="A0AA36CZ90"/>
<evidence type="ECO:0000256" key="2">
    <source>
        <dbReference type="ARBA" id="ARBA00004123"/>
    </source>
</evidence>
<sequence>MSNTVLISATRYEVVQIKRSHKHWDDYLRTRLEVYEGQGVTADEEVDEHDFDDLSTFHMVLVEFEGSPEKTVEKVIGTVRLRPVGSYLKLERVALRENWQGRGLGELIVIEALKYYFKKFPERIMVAHAQVQKMGFYERIYADIPEYWRTFFTVAKFAQALLTVYLQGDVSRALRAVDEALIMGRPENLPRDGLFIKHFATGLQKATPTPAIDFHAIASHTYLSPPPRRIVPQPWWELAEYEHFDAERIAEKIESGMPCVVRGFAAGWPASEKWSPEYLSNVAGGRTVPVEIGSRYDGDDWNQKLMTINEFLRDFLVKQDSESPGYLAQHRLFDQIPELLDEIEPHQVEQIGAHVDWNMWFGPGGTVSSMHFDPRENFFIYGSKFVRLAHPSDSEKLCPREDLLKNTSQINMQHPDGDVERFPSVAQVHTVDVVLHPGDALLIPSQFWHFVKALNTSISVSAWFDAK</sequence>
<dbReference type="Pfam" id="PF00583">
    <property type="entry name" value="Acetyltransf_1"/>
    <property type="match status" value="1"/>
</dbReference>
<feature type="domain" description="N-acetyltransferase" evidence="8">
    <location>
        <begin position="12"/>
        <end position="159"/>
    </location>
</feature>
<evidence type="ECO:0000256" key="6">
    <source>
        <dbReference type="ARBA" id="ARBA00023242"/>
    </source>
</evidence>
<gene>
    <name evidence="9" type="ORF">MSPICULIGERA_LOCUS15426</name>
</gene>
<comment type="caution">
    <text evidence="9">The sequence shown here is derived from an EMBL/GenBank/DDBJ whole genome shotgun (WGS) entry which is preliminary data.</text>
</comment>
<dbReference type="GO" id="GO:0016747">
    <property type="term" value="F:acyltransferase activity, transferring groups other than amino-acyl groups"/>
    <property type="evidence" value="ECO:0007669"/>
    <property type="project" value="InterPro"/>
</dbReference>
<evidence type="ECO:0000313" key="9">
    <source>
        <dbReference type="EMBL" id="CAJ0577148.1"/>
    </source>
</evidence>
<dbReference type="GO" id="GO:0016491">
    <property type="term" value="F:oxidoreductase activity"/>
    <property type="evidence" value="ECO:0007669"/>
    <property type="project" value="UniProtKB-KW"/>
</dbReference>
<feature type="domain" description="JmjC" evidence="7">
    <location>
        <begin position="325"/>
        <end position="467"/>
    </location>
</feature>
<dbReference type="InterPro" id="IPR041667">
    <property type="entry name" value="Cupin_8"/>
</dbReference>
<evidence type="ECO:0000256" key="4">
    <source>
        <dbReference type="ARBA" id="ARBA00023002"/>
    </source>
</evidence>
<evidence type="ECO:0000256" key="1">
    <source>
        <dbReference type="ARBA" id="ARBA00001954"/>
    </source>
</evidence>
<dbReference type="InterPro" id="IPR016181">
    <property type="entry name" value="Acyl_CoA_acyltransferase"/>
</dbReference>
<dbReference type="InterPro" id="IPR000182">
    <property type="entry name" value="GNAT_dom"/>
</dbReference>
<keyword evidence="10" id="KW-1185">Reference proteome</keyword>
<organism evidence="9 10">
    <name type="scientific">Mesorhabditis spiculigera</name>
    <dbReference type="NCBI Taxonomy" id="96644"/>
    <lineage>
        <taxon>Eukaryota</taxon>
        <taxon>Metazoa</taxon>
        <taxon>Ecdysozoa</taxon>
        <taxon>Nematoda</taxon>
        <taxon>Chromadorea</taxon>
        <taxon>Rhabditida</taxon>
        <taxon>Rhabditina</taxon>
        <taxon>Rhabditomorpha</taxon>
        <taxon>Rhabditoidea</taxon>
        <taxon>Rhabditidae</taxon>
        <taxon>Mesorhabditinae</taxon>
        <taxon>Mesorhabditis</taxon>
    </lineage>
</organism>
<dbReference type="CDD" id="cd04301">
    <property type="entry name" value="NAT_SF"/>
    <property type="match status" value="1"/>
</dbReference>
<dbReference type="SUPFAM" id="SSF51197">
    <property type="entry name" value="Clavaminate synthase-like"/>
    <property type="match status" value="1"/>
</dbReference>
<comment type="subcellular location">
    <subcellularLocation>
        <location evidence="2">Nucleus</location>
    </subcellularLocation>
</comment>
<protein>
    <submittedName>
        <fullName evidence="9">Uncharacterized protein</fullName>
    </submittedName>
</protein>
<dbReference type="PANTHER" id="PTHR12461:SF106">
    <property type="entry name" value="BIFUNCTIONAL PEPTIDASE AND ARGINYL-HYDROXYLASE JMJD5"/>
    <property type="match status" value="1"/>
</dbReference>
<comment type="cofactor">
    <cofactor evidence="1">
        <name>Fe(2+)</name>
        <dbReference type="ChEBI" id="CHEBI:29033"/>
    </cofactor>
</comment>
<dbReference type="SUPFAM" id="SSF55729">
    <property type="entry name" value="Acyl-CoA N-acyltransferases (Nat)"/>
    <property type="match status" value="1"/>
</dbReference>
<keyword evidence="5" id="KW-0408">Iron</keyword>
<keyword evidence="3" id="KW-0479">Metal-binding</keyword>
<dbReference type="GO" id="GO:0046872">
    <property type="term" value="F:metal ion binding"/>
    <property type="evidence" value="ECO:0007669"/>
    <property type="project" value="UniProtKB-KW"/>
</dbReference>
<dbReference type="Proteomes" id="UP001177023">
    <property type="component" value="Unassembled WGS sequence"/>
</dbReference>
<dbReference type="PANTHER" id="PTHR12461">
    <property type="entry name" value="HYPOXIA-INDUCIBLE FACTOR 1 ALPHA INHIBITOR-RELATED"/>
    <property type="match status" value="1"/>
</dbReference>
<dbReference type="Gene3D" id="3.40.630.30">
    <property type="match status" value="1"/>
</dbReference>
<evidence type="ECO:0000259" key="8">
    <source>
        <dbReference type="PROSITE" id="PS51186"/>
    </source>
</evidence>
<dbReference type="Pfam" id="PF13621">
    <property type="entry name" value="Cupin_8"/>
    <property type="match status" value="1"/>
</dbReference>
<dbReference type="SMART" id="SM00558">
    <property type="entry name" value="JmjC"/>
    <property type="match status" value="1"/>
</dbReference>
<name>A0AA36CZ90_9BILA</name>
<dbReference type="Gene3D" id="2.60.120.650">
    <property type="entry name" value="Cupin"/>
    <property type="match status" value="1"/>
</dbReference>
<dbReference type="GO" id="GO:0005634">
    <property type="term" value="C:nucleus"/>
    <property type="evidence" value="ECO:0007669"/>
    <property type="project" value="UniProtKB-SubCell"/>
</dbReference>
<dbReference type="InterPro" id="IPR003347">
    <property type="entry name" value="JmjC_dom"/>
</dbReference>
<feature type="non-terminal residue" evidence="9">
    <location>
        <position position="1"/>
    </location>
</feature>
<accession>A0AA36CZ90</accession>
<keyword evidence="6" id="KW-0539">Nucleus</keyword>